<keyword evidence="2" id="KW-1185">Reference proteome</keyword>
<evidence type="ECO:0000313" key="2">
    <source>
        <dbReference type="Proteomes" id="UP000078512"/>
    </source>
</evidence>
<organism evidence="1 2">
    <name type="scientific">Linnemannia elongata AG-77</name>
    <dbReference type="NCBI Taxonomy" id="1314771"/>
    <lineage>
        <taxon>Eukaryota</taxon>
        <taxon>Fungi</taxon>
        <taxon>Fungi incertae sedis</taxon>
        <taxon>Mucoromycota</taxon>
        <taxon>Mortierellomycotina</taxon>
        <taxon>Mortierellomycetes</taxon>
        <taxon>Mortierellales</taxon>
        <taxon>Mortierellaceae</taxon>
        <taxon>Linnemannia</taxon>
    </lineage>
</organism>
<dbReference type="Proteomes" id="UP000078512">
    <property type="component" value="Unassembled WGS sequence"/>
</dbReference>
<name>A0A197JL02_9FUNG</name>
<dbReference type="EMBL" id="KV442084">
    <property type="protein sequence ID" value="OAQ25054.1"/>
    <property type="molecule type" value="Genomic_DNA"/>
</dbReference>
<evidence type="ECO:0000313" key="1">
    <source>
        <dbReference type="EMBL" id="OAQ25054.1"/>
    </source>
</evidence>
<sequence>MNYVAFFVIVLEFRLLDKLKVISNLTQRPKIDCDAVSSFAPLLVLQAGGIDIADKILDYKSRLLPTEPGYQVIC</sequence>
<accession>A0A197JL02</accession>
<proteinExistence type="predicted"/>
<reference evidence="1 2" key="1">
    <citation type="submission" date="2016-05" db="EMBL/GenBank/DDBJ databases">
        <title>Genome sequencing reveals origins of a unique bacterial endosymbiosis in the earliest lineages of terrestrial Fungi.</title>
        <authorList>
            <consortium name="DOE Joint Genome Institute"/>
            <person name="Uehling J."/>
            <person name="Gryganskyi A."/>
            <person name="Hameed K."/>
            <person name="Tschaplinski T."/>
            <person name="Misztal P."/>
            <person name="Wu S."/>
            <person name="Desiro A."/>
            <person name="Vande Pol N."/>
            <person name="Du Z.-Y."/>
            <person name="Zienkiewicz A."/>
            <person name="Zienkiewicz K."/>
            <person name="Morin E."/>
            <person name="Tisserant E."/>
            <person name="Splivallo R."/>
            <person name="Hainaut M."/>
            <person name="Henrissat B."/>
            <person name="Ohm R."/>
            <person name="Kuo A."/>
            <person name="Yan J."/>
            <person name="Lipzen A."/>
            <person name="Nolan M."/>
            <person name="Labutti K."/>
            <person name="Barry K."/>
            <person name="Goldstein A."/>
            <person name="Labbe J."/>
            <person name="Schadt C."/>
            <person name="Tuskan G."/>
            <person name="Grigoriev I."/>
            <person name="Martin F."/>
            <person name="Vilgalys R."/>
            <person name="Bonito G."/>
        </authorList>
    </citation>
    <scope>NUCLEOTIDE SEQUENCE [LARGE SCALE GENOMIC DNA]</scope>
    <source>
        <strain evidence="1 2">AG-77</strain>
    </source>
</reference>
<dbReference type="AlphaFoldDB" id="A0A197JL02"/>
<protein>
    <submittedName>
        <fullName evidence="1">Uncharacterized protein</fullName>
    </submittedName>
</protein>
<gene>
    <name evidence="1" type="ORF">K457DRAFT_141549</name>
</gene>